<dbReference type="OrthoDB" id="1646880at2"/>
<feature type="domain" description="Response regulatory" evidence="2">
    <location>
        <begin position="11"/>
        <end position="126"/>
    </location>
</feature>
<evidence type="ECO:0000259" key="2">
    <source>
        <dbReference type="PROSITE" id="PS50110"/>
    </source>
</evidence>
<dbReference type="InterPro" id="IPR046947">
    <property type="entry name" value="LytR-like"/>
</dbReference>
<keyword evidence="1" id="KW-0597">Phosphoprotein</keyword>
<protein>
    <submittedName>
        <fullName evidence="4">DNA-binding LytR/AlgR family response regulator</fullName>
    </submittedName>
</protein>
<dbReference type="GO" id="GO:0003677">
    <property type="term" value="F:DNA binding"/>
    <property type="evidence" value="ECO:0007669"/>
    <property type="project" value="UniProtKB-KW"/>
</dbReference>
<dbReference type="InterPro" id="IPR007492">
    <property type="entry name" value="LytTR_DNA-bd_dom"/>
</dbReference>
<dbReference type="GO" id="GO:0000156">
    <property type="term" value="F:phosphorelay response regulator activity"/>
    <property type="evidence" value="ECO:0007669"/>
    <property type="project" value="InterPro"/>
</dbReference>
<dbReference type="SMART" id="SM00448">
    <property type="entry name" value="REC"/>
    <property type="match status" value="1"/>
</dbReference>
<dbReference type="CDD" id="cd17534">
    <property type="entry name" value="REC_DC-like"/>
    <property type="match status" value="1"/>
</dbReference>
<feature type="modified residue" description="4-aspartylphosphate" evidence="1">
    <location>
        <position position="61"/>
    </location>
</feature>
<dbReference type="Gene3D" id="2.40.50.1020">
    <property type="entry name" value="LytTr DNA-binding domain"/>
    <property type="match status" value="1"/>
</dbReference>
<name>A0A2T0WCD9_9BACT</name>
<dbReference type="PANTHER" id="PTHR37299:SF1">
    <property type="entry name" value="STAGE 0 SPORULATION PROTEIN A HOMOLOG"/>
    <property type="match status" value="1"/>
</dbReference>
<feature type="domain" description="HTH LytTR-type" evidence="3">
    <location>
        <begin position="159"/>
        <end position="247"/>
    </location>
</feature>
<dbReference type="Proteomes" id="UP000238157">
    <property type="component" value="Unassembled WGS sequence"/>
</dbReference>
<dbReference type="EMBL" id="PVTR01000022">
    <property type="protein sequence ID" value="PRY84316.1"/>
    <property type="molecule type" value="Genomic_DNA"/>
</dbReference>
<dbReference type="Gene3D" id="3.40.50.2300">
    <property type="match status" value="1"/>
</dbReference>
<dbReference type="PANTHER" id="PTHR37299">
    <property type="entry name" value="TRANSCRIPTIONAL REGULATOR-RELATED"/>
    <property type="match status" value="1"/>
</dbReference>
<evidence type="ECO:0000313" key="4">
    <source>
        <dbReference type="EMBL" id="PRY84316.1"/>
    </source>
</evidence>
<dbReference type="Pfam" id="PF04397">
    <property type="entry name" value="LytTR"/>
    <property type="match status" value="1"/>
</dbReference>
<dbReference type="Pfam" id="PF00072">
    <property type="entry name" value="Response_reg"/>
    <property type="match status" value="1"/>
</dbReference>
<proteinExistence type="predicted"/>
<comment type="caution">
    <text evidence="4">The sequence shown here is derived from an EMBL/GenBank/DDBJ whole genome shotgun (WGS) entry which is preliminary data.</text>
</comment>
<dbReference type="PROSITE" id="PS50930">
    <property type="entry name" value="HTH_LYTTR"/>
    <property type="match status" value="1"/>
</dbReference>
<evidence type="ECO:0000259" key="3">
    <source>
        <dbReference type="PROSITE" id="PS50930"/>
    </source>
</evidence>
<keyword evidence="4" id="KW-0238">DNA-binding</keyword>
<reference evidence="4 5" key="1">
    <citation type="submission" date="2018-03" db="EMBL/GenBank/DDBJ databases">
        <title>Genomic Encyclopedia of Archaeal and Bacterial Type Strains, Phase II (KMG-II): from individual species to whole genera.</title>
        <authorList>
            <person name="Goeker M."/>
        </authorList>
    </citation>
    <scope>NUCLEOTIDE SEQUENCE [LARGE SCALE GENOMIC DNA]</scope>
    <source>
        <strain evidence="4 5">DSM 27929</strain>
    </source>
</reference>
<organism evidence="4 5">
    <name type="scientific">Mongoliibacter ruber</name>
    <dbReference type="NCBI Taxonomy" id="1750599"/>
    <lineage>
        <taxon>Bacteria</taxon>
        <taxon>Pseudomonadati</taxon>
        <taxon>Bacteroidota</taxon>
        <taxon>Cytophagia</taxon>
        <taxon>Cytophagales</taxon>
        <taxon>Cyclobacteriaceae</taxon>
        <taxon>Mongoliibacter</taxon>
    </lineage>
</organism>
<evidence type="ECO:0000256" key="1">
    <source>
        <dbReference type="PROSITE-ProRule" id="PRU00169"/>
    </source>
</evidence>
<gene>
    <name evidence="4" type="ORF">CLW00_1225</name>
</gene>
<dbReference type="AlphaFoldDB" id="A0A2T0WCD9"/>
<dbReference type="InterPro" id="IPR011006">
    <property type="entry name" value="CheY-like_superfamily"/>
</dbReference>
<accession>A0A2T0WCD9</accession>
<dbReference type="SUPFAM" id="SSF52172">
    <property type="entry name" value="CheY-like"/>
    <property type="match status" value="1"/>
</dbReference>
<dbReference type="InterPro" id="IPR001789">
    <property type="entry name" value="Sig_transdc_resp-reg_receiver"/>
</dbReference>
<dbReference type="PROSITE" id="PS50110">
    <property type="entry name" value="RESPONSE_REGULATORY"/>
    <property type="match status" value="1"/>
</dbReference>
<sequence>MNIIKSGMNKRILIIEDNKLLSETIKELLELNGYSVVKVLNSGQNLKNHITETSAEMILMDIRIEGHLDGIDLAKKIREFTHLPIIFISSFTDSQIINRVKEVKPEGFIIKPFSQEVLTTTIDLVFSKFYSEIHDKNNEFHKPTVEDTFFIRDRGWLRKIKIKDIQYIKTEGTYSHIITNNQTFTLRSPIKDIAPNLPTEYFKRVHKSFIVNINNIEAISPKELKINDEILPVGRNYYPDLQNMIQKLNDSYH</sequence>
<evidence type="ECO:0000313" key="5">
    <source>
        <dbReference type="Proteomes" id="UP000238157"/>
    </source>
</evidence>
<dbReference type="RefSeq" id="WP_106135589.1">
    <property type="nucleotide sequence ID" value="NZ_PVTR01000022.1"/>
</dbReference>
<dbReference type="SMART" id="SM00850">
    <property type="entry name" value="LytTR"/>
    <property type="match status" value="1"/>
</dbReference>
<keyword evidence="5" id="KW-1185">Reference proteome</keyword>